<dbReference type="GO" id="GO:0046872">
    <property type="term" value="F:metal ion binding"/>
    <property type="evidence" value="ECO:0007669"/>
    <property type="project" value="UniProtKB-KW"/>
</dbReference>
<evidence type="ECO:0000313" key="3">
    <source>
        <dbReference type="EMBL" id="KYH13495.1"/>
    </source>
</evidence>
<dbReference type="InterPro" id="IPR029068">
    <property type="entry name" value="Glyas_Bleomycin-R_OHBP_Dase"/>
</dbReference>
<dbReference type="PROSITE" id="PS51819">
    <property type="entry name" value="VOC"/>
    <property type="match status" value="1"/>
</dbReference>
<dbReference type="PANTHER" id="PTHR43048">
    <property type="entry name" value="METHYLMALONYL-COA EPIMERASE"/>
    <property type="match status" value="1"/>
</dbReference>
<comment type="caution">
    <text evidence="3">The sequence shown here is derived from an EMBL/GenBank/DDBJ whole genome shotgun (WGS) entry which is preliminary data.</text>
</comment>
<sequence length="175" mass="19683">MSITRGINHIGLTVPNIEEATKFFKEALDAKIAYDSQTKADDPRAGNFVEHVLGLERGAKIIKKRMLVFGNGPNIEMFEFKDAHQSDAENLQDIGYTHISFYVDHFDKALERVKRAGGVPLSEPHENTRYEDTEGNATVYVRTPWGSLLELQTIPNGFYYPESSEGTVFTPEADE</sequence>
<feature type="domain" description="VOC" evidence="2">
    <location>
        <begin position="6"/>
        <end position="154"/>
    </location>
</feature>
<reference evidence="3 4" key="1">
    <citation type="submission" date="2016-02" db="EMBL/GenBank/DDBJ databases">
        <title>Draft genome sequence of hydrocarbon degrading Staphylococcus saprophyticus Strain CNV2, isolated from crude-oil contaminated soil from Noonmati Oil Refinery, Guwahati, Assam, India.</title>
        <authorList>
            <person name="Mukherjee A."/>
            <person name="Chettri B."/>
            <person name="Langpoklakpam J."/>
            <person name="Singh A.K."/>
            <person name="Chattopadhyay D.J."/>
        </authorList>
    </citation>
    <scope>NUCLEOTIDE SEQUENCE [LARGE SCALE GENOMIC DNA]</scope>
    <source>
        <strain evidence="3 4">CNV2</strain>
    </source>
</reference>
<gene>
    <name evidence="3" type="ORF">A0131_01550</name>
</gene>
<dbReference type="SUPFAM" id="SSF54593">
    <property type="entry name" value="Glyoxalase/Bleomycin resistance protein/Dihydroxybiphenyl dioxygenase"/>
    <property type="match status" value="1"/>
</dbReference>
<dbReference type="CDD" id="cd16361">
    <property type="entry name" value="VOC_ShValD_like"/>
    <property type="match status" value="1"/>
</dbReference>
<name>A0A151A2K4_9STAP</name>
<dbReference type="Gene3D" id="3.10.180.10">
    <property type="entry name" value="2,3-Dihydroxybiphenyl 1,2-Dioxygenase, domain 1"/>
    <property type="match status" value="1"/>
</dbReference>
<dbReference type="InterPro" id="IPR051785">
    <property type="entry name" value="MMCE/EMCE_epimerase"/>
</dbReference>
<dbReference type="Proteomes" id="UP000075418">
    <property type="component" value="Unassembled WGS sequence"/>
</dbReference>
<organism evidence="3 4">
    <name type="scientific">Staphylococcus kloosii</name>
    <dbReference type="NCBI Taxonomy" id="29384"/>
    <lineage>
        <taxon>Bacteria</taxon>
        <taxon>Bacillati</taxon>
        <taxon>Bacillota</taxon>
        <taxon>Bacilli</taxon>
        <taxon>Bacillales</taxon>
        <taxon>Staphylococcaceae</taxon>
        <taxon>Staphylococcus</taxon>
    </lineage>
</organism>
<dbReference type="GO" id="GO:0004493">
    <property type="term" value="F:methylmalonyl-CoA epimerase activity"/>
    <property type="evidence" value="ECO:0007669"/>
    <property type="project" value="TreeGrafter"/>
</dbReference>
<dbReference type="EMBL" id="LUGM01000002">
    <property type="protein sequence ID" value="KYH13495.1"/>
    <property type="molecule type" value="Genomic_DNA"/>
</dbReference>
<protein>
    <submittedName>
        <fullName evidence="3">Glyoxalase</fullName>
    </submittedName>
</protein>
<dbReference type="InterPro" id="IPR037523">
    <property type="entry name" value="VOC_core"/>
</dbReference>
<evidence type="ECO:0000256" key="1">
    <source>
        <dbReference type="ARBA" id="ARBA00022723"/>
    </source>
</evidence>
<dbReference type="InterPro" id="IPR004360">
    <property type="entry name" value="Glyas_Fos-R_dOase_dom"/>
</dbReference>
<accession>A0A151A2K4</accession>
<dbReference type="PANTHER" id="PTHR43048:SF6">
    <property type="entry name" value="BLR8189 PROTEIN"/>
    <property type="match status" value="1"/>
</dbReference>
<proteinExistence type="predicted"/>
<dbReference type="GO" id="GO:0046491">
    <property type="term" value="P:L-methylmalonyl-CoA metabolic process"/>
    <property type="evidence" value="ECO:0007669"/>
    <property type="project" value="TreeGrafter"/>
</dbReference>
<evidence type="ECO:0000259" key="2">
    <source>
        <dbReference type="PROSITE" id="PS51819"/>
    </source>
</evidence>
<dbReference type="RefSeq" id="WP_061853726.1">
    <property type="nucleotide sequence ID" value="NZ_LUGM01000002.1"/>
</dbReference>
<dbReference type="Pfam" id="PF00903">
    <property type="entry name" value="Glyoxalase"/>
    <property type="match status" value="1"/>
</dbReference>
<evidence type="ECO:0000313" key="4">
    <source>
        <dbReference type="Proteomes" id="UP000075418"/>
    </source>
</evidence>
<keyword evidence="1" id="KW-0479">Metal-binding</keyword>
<dbReference type="AlphaFoldDB" id="A0A151A2K4"/>